<dbReference type="AlphaFoldDB" id="A0A0A9DWM9"/>
<accession>A0A0A9DWM9</accession>
<evidence type="ECO:0000313" key="1">
    <source>
        <dbReference type="EMBL" id="JAD92201.1"/>
    </source>
</evidence>
<organism evidence="1">
    <name type="scientific">Arundo donax</name>
    <name type="common">Giant reed</name>
    <name type="synonym">Donax arundinaceus</name>
    <dbReference type="NCBI Taxonomy" id="35708"/>
    <lineage>
        <taxon>Eukaryota</taxon>
        <taxon>Viridiplantae</taxon>
        <taxon>Streptophyta</taxon>
        <taxon>Embryophyta</taxon>
        <taxon>Tracheophyta</taxon>
        <taxon>Spermatophyta</taxon>
        <taxon>Magnoliopsida</taxon>
        <taxon>Liliopsida</taxon>
        <taxon>Poales</taxon>
        <taxon>Poaceae</taxon>
        <taxon>PACMAD clade</taxon>
        <taxon>Arundinoideae</taxon>
        <taxon>Arundineae</taxon>
        <taxon>Arundo</taxon>
    </lineage>
</organism>
<proteinExistence type="predicted"/>
<name>A0A0A9DWM9_ARUDO</name>
<sequence length="41" mass="4816">MRGTKVSACDRLVNSPELFDLHMLFFFPTYALRVQIKNKNN</sequence>
<reference evidence="1" key="1">
    <citation type="submission" date="2014-09" db="EMBL/GenBank/DDBJ databases">
        <authorList>
            <person name="Magalhaes I.L.F."/>
            <person name="Oliveira U."/>
            <person name="Santos F.R."/>
            <person name="Vidigal T.H.D.A."/>
            <person name="Brescovit A.D."/>
            <person name="Santos A.J."/>
        </authorList>
    </citation>
    <scope>NUCLEOTIDE SEQUENCE</scope>
    <source>
        <tissue evidence="1">Shoot tissue taken approximately 20 cm above the soil surface</tissue>
    </source>
</reference>
<dbReference type="EMBL" id="GBRH01205694">
    <property type="protein sequence ID" value="JAD92201.1"/>
    <property type="molecule type" value="Transcribed_RNA"/>
</dbReference>
<protein>
    <submittedName>
        <fullName evidence="1">Uncharacterized protein</fullName>
    </submittedName>
</protein>
<reference evidence="1" key="2">
    <citation type="journal article" date="2015" name="Data Brief">
        <title>Shoot transcriptome of the giant reed, Arundo donax.</title>
        <authorList>
            <person name="Barrero R.A."/>
            <person name="Guerrero F.D."/>
            <person name="Moolhuijzen P."/>
            <person name="Goolsby J.A."/>
            <person name="Tidwell J."/>
            <person name="Bellgard S.E."/>
            <person name="Bellgard M.I."/>
        </authorList>
    </citation>
    <scope>NUCLEOTIDE SEQUENCE</scope>
    <source>
        <tissue evidence="1">Shoot tissue taken approximately 20 cm above the soil surface</tissue>
    </source>
</reference>